<name>A0AC58GC82_DANRE</name>
<evidence type="ECO:0000313" key="2">
    <source>
        <dbReference type="RefSeq" id="XP_073767348.1"/>
    </source>
</evidence>
<reference evidence="2" key="1">
    <citation type="submission" date="2025-08" db="UniProtKB">
        <authorList>
            <consortium name="RefSeq"/>
        </authorList>
    </citation>
    <scope>IDENTIFICATION</scope>
    <source>
        <strain evidence="2">Tuebingen</strain>
        <tissue evidence="2">Fibroblasts and whole tissue</tissue>
    </source>
</reference>
<sequence>MYLFYTSLILCVLCACHMTKATCDEPLTAEDAEFCKGGLKVIYPDLVVDKCLIVPQRMREKISMEWGSPEVLLPHAEEEKKYTLVMVDPDAPSRQNPSRSYWRHWLLVDIKGEALQTGDVRGTELSAYARPTPPKGTGLHRYQILVFEQPEGRTPFLNREENRSRVPLLIRSRHRTVDCRGNQSNHGNTANSIQ</sequence>
<dbReference type="Proteomes" id="UP000000437">
    <property type="component" value="Chromosome 8"/>
</dbReference>
<organism evidence="1 2">
    <name type="scientific">Danio rerio</name>
    <name type="common">Zebrafish</name>
    <name type="synonym">Brachydanio rerio</name>
    <dbReference type="NCBI Taxonomy" id="7955"/>
    <lineage>
        <taxon>Eukaryota</taxon>
        <taxon>Metazoa</taxon>
        <taxon>Chordata</taxon>
        <taxon>Craniata</taxon>
        <taxon>Vertebrata</taxon>
        <taxon>Euteleostomi</taxon>
        <taxon>Actinopterygii</taxon>
        <taxon>Neopterygii</taxon>
        <taxon>Teleostei</taxon>
        <taxon>Ostariophysi</taxon>
        <taxon>Cypriniformes</taxon>
        <taxon>Danionidae</taxon>
        <taxon>Danioninae</taxon>
        <taxon>Danio</taxon>
    </lineage>
</organism>
<accession>A0AC58GC82</accession>
<proteinExistence type="predicted"/>
<keyword evidence="1" id="KW-1185">Reference proteome</keyword>
<evidence type="ECO:0000313" key="1">
    <source>
        <dbReference type="Proteomes" id="UP000000437"/>
    </source>
</evidence>
<protein>
    <submittedName>
        <fullName evidence="2">Phosphatidylethanolamine-binding protein 4 isoform X2</fullName>
    </submittedName>
</protein>
<gene>
    <name evidence="2" type="primary">pebp4</name>
</gene>
<dbReference type="RefSeq" id="XP_073767348.1">
    <property type="nucleotide sequence ID" value="XM_073911247.1"/>
</dbReference>